<geneLocation type="plasmid" evidence="10">
    <name>pej01</name>
</geneLocation>
<feature type="domain" description="Integrase catalytic" evidence="2">
    <location>
        <begin position="114"/>
        <end position="293"/>
    </location>
</feature>
<evidence type="ECO:0000259" key="2">
    <source>
        <dbReference type="PROSITE" id="PS50994"/>
    </source>
</evidence>
<dbReference type="InterPro" id="IPR001584">
    <property type="entry name" value="Integrase_cat-core"/>
</dbReference>
<feature type="region of interest" description="Disordered" evidence="1">
    <location>
        <begin position="35"/>
        <end position="54"/>
    </location>
</feature>
<dbReference type="EMBL" id="CP017782">
    <property type="protein sequence ID" value="AOZ71224.1"/>
    <property type="molecule type" value="Genomic_DNA"/>
</dbReference>
<keyword evidence="10" id="KW-1185">Reference proteome</keyword>
<dbReference type="PROSITE" id="PS50994">
    <property type="entry name" value="INTEGRASE"/>
    <property type="match status" value="1"/>
</dbReference>
<keyword evidence="9" id="KW-0614">Plasmid</keyword>
<evidence type="ECO:0000313" key="5">
    <source>
        <dbReference type="EMBL" id="AOZ71165.1"/>
    </source>
</evidence>
<dbReference type="PANTHER" id="PTHR46889:SF4">
    <property type="entry name" value="TRANSPOSASE INSO FOR INSERTION SEQUENCE ELEMENT IS911B-RELATED"/>
    <property type="match status" value="1"/>
</dbReference>
<dbReference type="KEGG" id="rhp:LPB142_16870"/>
<evidence type="ECO:0000313" key="6">
    <source>
        <dbReference type="EMBL" id="AOZ71224.1"/>
    </source>
</evidence>
<dbReference type="GO" id="GO:0003676">
    <property type="term" value="F:nucleic acid binding"/>
    <property type="evidence" value="ECO:0007669"/>
    <property type="project" value="InterPro"/>
</dbReference>
<evidence type="ECO:0000313" key="10">
    <source>
        <dbReference type="Proteomes" id="UP000176562"/>
    </source>
</evidence>
<dbReference type="EMBL" id="CP017782">
    <property type="protein sequence ID" value="AOZ71165.1"/>
    <property type="molecule type" value="Genomic_DNA"/>
</dbReference>
<dbReference type="KEGG" id="rhp:LPB142_17435"/>
<dbReference type="AlphaFoldDB" id="A0A1D9MHK4"/>
<dbReference type="EMBL" id="CP017782">
    <property type="protein sequence ID" value="AOZ71232.1"/>
    <property type="molecule type" value="Genomic_DNA"/>
</dbReference>
<dbReference type="SUPFAM" id="SSF53098">
    <property type="entry name" value="Ribonuclease H-like"/>
    <property type="match status" value="1"/>
</dbReference>
<protein>
    <submittedName>
        <fullName evidence="9">Transposase</fullName>
    </submittedName>
</protein>
<dbReference type="PANTHER" id="PTHR46889">
    <property type="entry name" value="TRANSPOSASE INSF FOR INSERTION SEQUENCE IS3B-RELATED"/>
    <property type="match status" value="1"/>
</dbReference>
<dbReference type="EMBL" id="CP017781">
    <property type="protein sequence ID" value="AOZ70668.1"/>
    <property type="molecule type" value="Genomic_DNA"/>
</dbReference>
<dbReference type="Proteomes" id="UP000176562">
    <property type="component" value="Chromosome"/>
</dbReference>
<proteinExistence type="predicted"/>
<dbReference type="KEGG" id="rhp:LPB142_16120"/>
<accession>A0A1D9MHK4</accession>
<dbReference type="EMBL" id="CP017782">
    <property type="protein sequence ID" value="AOZ71162.1"/>
    <property type="molecule type" value="Genomic_DNA"/>
</dbReference>
<reference evidence="9 10" key="1">
    <citation type="submission" date="2016-10" db="EMBL/GenBank/DDBJ databases">
        <title>Rhodobacter sp. LPB0142, isolated from sea water.</title>
        <authorList>
            <person name="Kim E."/>
            <person name="Yi H."/>
        </authorList>
    </citation>
    <scope>NUCLEOTIDE SEQUENCE [LARGE SCALE GENOMIC DNA]</scope>
    <source>
        <strain evidence="9 10">LPB0142</strain>
        <plasmid evidence="9">pEJ01</plasmid>
        <plasmid evidence="10">Plasmid pej01</plasmid>
    </source>
</reference>
<evidence type="ECO:0000313" key="8">
    <source>
        <dbReference type="EMBL" id="AOZ71246.1"/>
    </source>
</evidence>
<dbReference type="InterPro" id="IPR025948">
    <property type="entry name" value="HTH-like_dom"/>
</dbReference>
<dbReference type="Pfam" id="PF00665">
    <property type="entry name" value="rve"/>
    <property type="match status" value="1"/>
</dbReference>
<evidence type="ECO:0000313" key="3">
    <source>
        <dbReference type="EMBL" id="AOZ70668.1"/>
    </source>
</evidence>
<dbReference type="InterPro" id="IPR012337">
    <property type="entry name" value="RNaseH-like_sf"/>
</dbReference>
<evidence type="ECO:0000313" key="7">
    <source>
        <dbReference type="EMBL" id="AOZ71232.1"/>
    </source>
</evidence>
<dbReference type="Proteomes" id="UP000176562">
    <property type="component" value="Plasmid pEJ01"/>
</dbReference>
<dbReference type="STRING" id="1850250.LPB142_16120"/>
<dbReference type="EMBL" id="CP017782">
    <property type="protein sequence ID" value="AOZ71249.1"/>
    <property type="molecule type" value="Genomic_DNA"/>
</dbReference>
<dbReference type="KEGG" id="rhp:LPB142_17280"/>
<dbReference type="GO" id="GO:0015074">
    <property type="term" value="P:DNA integration"/>
    <property type="evidence" value="ECO:0007669"/>
    <property type="project" value="InterPro"/>
</dbReference>
<dbReference type="KEGG" id="rhp:LPB142_17350"/>
<dbReference type="Gene3D" id="3.30.420.10">
    <property type="entry name" value="Ribonuclease H-like superfamily/Ribonuclease H"/>
    <property type="match status" value="1"/>
</dbReference>
<dbReference type="KEGG" id="rhp:LPB142_17465"/>
<evidence type="ECO:0000256" key="1">
    <source>
        <dbReference type="SAM" id="MobiDB-lite"/>
    </source>
</evidence>
<evidence type="ECO:0000313" key="4">
    <source>
        <dbReference type="EMBL" id="AOZ71162.1"/>
    </source>
</evidence>
<dbReference type="Pfam" id="PF13276">
    <property type="entry name" value="HTH_21"/>
    <property type="match status" value="1"/>
</dbReference>
<dbReference type="InterPro" id="IPR050900">
    <property type="entry name" value="Transposase_IS3/IS150/IS904"/>
</dbReference>
<dbReference type="InterPro" id="IPR036397">
    <property type="entry name" value="RNaseH_sf"/>
</dbReference>
<dbReference type="EMBL" id="CP017782">
    <property type="protein sequence ID" value="AOZ71246.1"/>
    <property type="molecule type" value="Genomic_DNA"/>
</dbReference>
<name>A0A1D9MHK4_9RHOB</name>
<organism evidence="9 10">
    <name type="scientific">Rhodobacter xanthinilyticus</name>
    <dbReference type="NCBI Taxonomy" id="1850250"/>
    <lineage>
        <taxon>Bacteria</taxon>
        <taxon>Pseudomonadati</taxon>
        <taxon>Pseudomonadota</taxon>
        <taxon>Alphaproteobacteria</taxon>
        <taxon>Rhodobacterales</taxon>
        <taxon>Rhodobacter group</taxon>
        <taxon>Rhodobacter</taxon>
    </lineage>
</organism>
<dbReference type="KEGG" id="rhp:LPB142_16900"/>
<gene>
    <name evidence="3" type="ORF">LPB142_16120</name>
    <name evidence="4" type="ORF">LPB142_16870</name>
    <name evidence="5" type="ORF">LPB142_16900</name>
    <name evidence="6" type="ORF">LPB142_17280</name>
    <name evidence="7" type="ORF">LPB142_17350</name>
    <name evidence="8" type="ORF">LPB142_17435</name>
    <name evidence="9" type="ORF">LPB142_17465</name>
</gene>
<sequence length="307" mass="34398">MSQAHSISTHRRYGTTRVCNIWGVPRATVYRHRVTGNAANEARPPRRRGPEGACSDSALLEHIEAIIEASPFSGEGYRKIWARLRHLGVCTAPRRVRRVMKENDLLAPQRPVQRDAHPHDGTIVTERVDQVWGTDMTQTVTIGEGRAYVFIAVDHCSGEFVGTHASSSASRWEALEPIRQGVTRHFGCIGPDTALGLILRHDHGSNYMSEDFQSEIKCFGITSSPAFVRQPEGNGVAERAIRTLKEQLLWVRHFVTVEELRHALAAFAARYNASWLRERHGYKTPDQIRAEQKALETDAAKGFKMAA</sequence>
<geneLocation type="plasmid" evidence="9">
    <name>pEJ01</name>
</geneLocation>
<evidence type="ECO:0000313" key="9">
    <source>
        <dbReference type="EMBL" id="AOZ71249.1"/>
    </source>
</evidence>